<dbReference type="InterPro" id="IPR020846">
    <property type="entry name" value="MFS_dom"/>
</dbReference>
<proteinExistence type="predicted"/>
<keyword evidence="4 5" id="KW-0472">Membrane</keyword>
<accession>A0AB39ZKN7</accession>
<feature type="transmembrane region" description="Helical" evidence="5">
    <location>
        <begin position="427"/>
        <end position="450"/>
    </location>
</feature>
<feature type="transmembrane region" description="Helical" evidence="5">
    <location>
        <begin position="219"/>
        <end position="240"/>
    </location>
</feature>
<feature type="transmembrane region" description="Helical" evidence="5">
    <location>
        <begin position="491"/>
        <end position="510"/>
    </location>
</feature>
<feature type="transmembrane region" description="Helical" evidence="5">
    <location>
        <begin position="56"/>
        <end position="74"/>
    </location>
</feature>
<feature type="transmembrane region" description="Helical" evidence="5">
    <location>
        <begin position="456"/>
        <end position="479"/>
    </location>
</feature>
<feature type="transmembrane region" description="Helical" evidence="5">
    <location>
        <begin position="247"/>
        <end position="271"/>
    </location>
</feature>
<evidence type="ECO:0000313" key="8">
    <source>
        <dbReference type="RefSeq" id="XP_016937584.4"/>
    </source>
</evidence>
<dbReference type="GO" id="GO:0022857">
    <property type="term" value="F:transmembrane transporter activity"/>
    <property type="evidence" value="ECO:0007669"/>
    <property type="project" value="InterPro"/>
</dbReference>
<dbReference type="AlphaFoldDB" id="A0AB39ZKN7"/>
<evidence type="ECO:0000256" key="4">
    <source>
        <dbReference type="ARBA" id="ARBA00023136"/>
    </source>
</evidence>
<feature type="transmembrane region" description="Helical" evidence="5">
    <location>
        <begin position="162"/>
        <end position="181"/>
    </location>
</feature>
<keyword evidence="7" id="KW-1185">Reference proteome</keyword>
<feature type="transmembrane region" description="Helical" evidence="5">
    <location>
        <begin position="188"/>
        <end position="207"/>
    </location>
</feature>
<evidence type="ECO:0000256" key="2">
    <source>
        <dbReference type="ARBA" id="ARBA00022692"/>
    </source>
</evidence>
<dbReference type="SUPFAM" id="SSF103473">
    <property type="entry name" value="MFS general substrate transporter"/>
    <property type="match status" value="1"/>
</dbReference>
<evidence type="ECO:0000256" key="5">
    <source>
        <dbReference type="SAM" id="Phobius"/>
    </source>
</evidence>
<dbReference type="GO" id="GO:0016020">
    <property type="term" value="C:membrane"/>
    <property type="evidence" value="ECO:0007669"/>
    <property type="project" value="UniProtKB-SubCell"/>
</dbReference>
<evidence type="ECO:0000313" key="7">
    <source>
        <dbReference type="Proteomes" id="UP001652628"/>
    </source>
</evidence>
<keyword evidence="2 5" id="KW-0812">Transmembrane</keyword>
<feature type="domain" description="Major facilitator superfamily (MFS) profile" evidence="6">
    <location>
        <begin position="56"/>
        <end position="543"/>
    </location>
</feature>
<dbReference type="InterPro" id="IPR036259">
    <property type="entry name" value="MFS_trans_sf"/>
</dbReference>
<feature type="transmembrane region" description="Helical" evidence="5">
    <location>
        <begin position="370"/>
        <end position="387"/>
    </location>
</feature>
<evidence type="ECO:0000259" key="6">
    <source>
        <dbReference type="PROSITE" id="PS50850"/>
    </source>
</evidence>
<dbReference type="RefSeq" id="XP_016937584.4">
    <property type="nucleotide sequence ID" value="XM_017082095.4"/>
</dbReference>
<protein>
    <submittedName>
        <fullName evidence="8">Solute carrier family 22 member 13</fullName>
    </submittedName>
</protein>
<dbReference type="PANTHER" id="PTHR24064">
    <property type="entry name" value="SOLUTE CARRIER FAMILY 22 MEMBER"/>
    <property type="match status" value="1"/>
</dbReference>
<dbReference type="Proteomes" id="UP001652628">
    <property type="component" value="Chromosome 3"/>
</dbReference>
<dbReference type="Gene3D" id="1.20.1250.20">
    <property type="entry name" value="MFS general substrate transporter like domains"/>
    <property type="match status" value="1"/>
</dbReference>
<evidence type="ECO:0000256" key="1">
    <source>
        <dbReference type="ARBA" id="ARBA00004141"/>
    </source>
</evidence>
<name>A0AB39ZKN7_DROSZ</name>
<sequence>MVLVVCAWQRKRADRLSQILFLGCRASSKCISQSPDMVMDFEEILGKCGDGHRYQYMLLALYGLLMFIVSRQYFAQSVISFVPDHWCYHEQLENRSYADIAAIYAPFQRPLCTRLAWISEDGSNATASNLPCNRWIYKYDYGFRSMNADLNWVCDEAYKARVGQSLFFVGSMCGTLLFGLLGDRIGRIRAVVLANWCGFLGDSATIFTQSLVTFSASRFVSGLAAEANAYLMYILVLEYVSPKMRSVGLNLTMCVWYCLGMISASWQAVWLGEWRSFMAWSAMPQLLVTGFYFVVQESAQWLVTRHDIEGAELRLRRVAKFNRREVSEADFELFRQHCKTKESEATSQLSKQKQARLLDALKLPRLRLRLIYVLVVFSVITLCYNTMSRNVEGLTISPFVMFSLFALTLPPSGIFQTQVQKNFGRKFTSVTSMTATGVLTAAIGILLTFWTQPSETVMVCLLLVSRFGISVITGSTMQISAELMPTCVRSSGLAVIHVTGAAFSFLSPYILHLDTYFRAASSIILCMLLLLCAWICLLLPETRNKKLPMSLAEGEEFGKGERMFDFLRSLEKEDHQDLSAGTNEKLMTE</sequence>
<reference evidence="8" key="1">
    <citation type="submission" date="2025-08" db="UniProtKB">
        <authorList>
            <consortium name="RefSeq"/>
        </authorList>
    </citation>
    <scope>IDENTIFICATION</scope>
</reference>
<keyword evidence="3 5" id="KW-1133">Transmembrane helix</keyword>
<feature type="transmembrane region" description="Helical" evidence="5">
    <location>
        <begin position="516"/>
        <end position="539"/>
    </location>
</feature>
<gene>
    <name evidence="8" type="primary">LOC108015607</name>
</gene>
<dbReference type="GeneID" id="108015607"/>
<feature type="transmembrane region" description="Helical" evidence="5">
    <location>
        <begin position="393"/>
        <end position="415"/>
    </location>
</feature>
<dbReference type="PROSITE" id="PS50850">
    <property type="entry name" value="MFS"/>
    <property type="match status" value="1"/>
</dbReference>
<dbReference type="Pfam" id="PF00083">
    <property type="entry name" value="Sugar_tr"/>
    <property type="match status" value="1"/>
</dbReference>
<dbReference type="InterPro" id="IPR005828">
    <property type="entry name" value="MFS_sugar_transport-like"/>
</dbReference>
<comment type="subcellular location">
    <subcellularLocation>
        <location evidence="1">Membrane</location>
        <topology evidence="1">Multi-pass membrane protein</topology>
    </subcellularLocation>
</comment>
<feature type="transmembrane region" description="Helical" evidence="5">
    <location>
        <begin position="277"/>
        <end position="295"/>
    </location>
</feature>
<organism evidence="7 8">
    <name type="scientific">Drosophila suzukii</name>
    <name type="common">Spotted-wing drosophila fruit fly</name>
    <dbReference type="NCBI Taxonomy" id="28584"/>
    <lineage>
        <taxon>Eukaryota</taxon>
        <taxon>Metazoa</taxon>
        <taxon>Ecdysozoa</taxon>
        <taxon>Arthropoda</taxon>
        <taxon>Hexapoda</taxon>
        <taxon>Insecta</taxon>
        <taxon>Pterygota</taxon>
        <taxon>Neoptera</taxon>
        <taxon>Endopterygota</taxon>
        <taxon>Diptera</taxon>
        <taxon>Brachycera</taxon>
        <taxon>Muscomorpha</taxon>
        <taxon>Ephydroidea</taxon>
        <taxon>Drosophilidae</taxon>
        <taxon>Drosophila</taxon>
        <taxon>Sophophora</taxon>
    </lineage>
</organism>
<evidence type="ECO:0000256" key="3">
    <source>
        <dbReference type="ARBA" id="ARBA00022989"/>
    </source>
</evidence>